<dbReference type="GO" id="GO:0006508">
    <property type="term" value="P:proteolysis"/>
    <property type="evidence" value="ECO:0007669"/>
    <property type="project" value="UniProtKB-KW"/>
</dbReference>
<keyword evidence="16" id="KW-0865">Zymogen</keyword>
<keyword evidence="18" id="KW-0458">Lysosome</keyword>
<sequence length="600" mass="66266">MLRYQQGVESMNRLRELFHNNAFRLILALLMHGVMYPQSKIAAASAARVSKEATQPGGYYRPQPTLEALDLYMYERIRTEGMTHGKAMAFASALADGIGPRLTGSPNMKKANDWTRDTLAKIGLENAHLEDWGEFGMGWYQINAWGRIVTPDPEPIWMQAAVWSAATKGPVTGEILYLPLRDNTELDAAKGTFKGKIVLLGEAPSLTELDQPLSFRYKDEELRVLEGPGTPRRLTGPPPVDAASRIERRRVAVLRQRAVEMMRDEGAVAVLLPSHEEGRNVRTGLLLDDNGVELSREAQLRRNAVPIPYAVVMTEHYNRLARLAQAHVPLRVELNIQTAFTGDHEHGFNTIAEIPGADPKLKNEVVMVGGHLDSWPAGTGATDNGAGAVIAMEAVRILRALNVKPKRTIRIALWSGEEQGEFGSKGYVAEHFGGFAPSSPPGASGSLITKKEWDQLDAYYNFDEGGGKIRGIYTQGNYQVEGIFSQWIAPLADLGVTSVTNRNDPGSDHESFDDIGLPGFNFLQDEMDYETRTHHSNLDTVDHLRAADLEQAAVVEAIFLWNTSEREAIMPRKPFPHPEDDQRMKAPIPGLFPNATPGGH</sequence>
<dbReference type="Pfam" id="PF04389">
    <property type="entry name" value="Peptidase_M28"/>
    <property type="match status" value="1"/>
</dbReference>
<feature type="domain" description="Peptidase M28" evidence="22">
    <location>
        <begin position="349"/>
        <end position="553"/>
    </location>
</feature>
<keyword evidence="17" id="KW-0325">Glycoprotein</keyword>
<dbReference type="AlphaFoldDB" id="A0A2Z5FT36"/>
<protein>
    <recommendedName>
        <fullName evidence="5">Carboxypeptidase Q</fullName>
    </recommendedName>
    <alternativeName>
        <fullName evidence="20">Plasma glutamate carboxypeptidase</fullName>
    </alternativeName>
</protein>
<evidence type="ECO:0000256" key="17">
    <source>
        <dbReference type="ARBA" id="ARBA00023180"/>
    </source>
</evidence>
<evidence type="ECO:0000256" key="2">
    <source>
        <dbReference type="ARBA" id="ARBA00004371"/>
    </source>
</evidence>
<evidence type="ECO:0000256" key="1">
    <source>
        <dbReference type="ARBA" id="ARBA00004240"/>
    </source>
</evidence>
<dbReference type="GO" id="GO:0046872">
    <property type="term" value="F:metal ion binding"/>
    <property type="evidence" value="ECO:0007669"/>
    <property type="project" value="UniProtKB-KW"/>
</dbReference>
<dbReference type="GO" id="GO:0005764">
    <property type="term" value="C:lysosome"/>
    <property type="evidence" value="ECO:0007669"/>
    <property type="project" value="UniProtKB-SubCell"/>
</dbReference>
<evidence type="ECO:0000256" key="6">
    <source>
        <dbReference type="ARBA" id="ARBA00022525"/>
    </source>
</evidence>
<evidence type="ECO:0000256" key="14">
    <source>
        <dbReference type="ARBA" id="ARBA00023034"/>
    </source>
</evidence>
<evidence type="ECO:0000256" key="3">
    <source>
        <dbReference type="ARBA" id="ARBA00004555"/>
    </source>
</evidence>
<dbReference type="Proteomes" id="UP000253606">
    <property type="component" value="Chromosome"/>
</dbReference>
<evidence type="ECO:0000256" key="15">
    <source>
        <dbReference type="ARBA" id="ARBA00023049"/>
    </source>
</evidence>
<feature type="region of interest" description="Disordered" evidence="21">
    <location>
        <begin position="575"/>
        <end position="600"/>
    </location>
</feature>
<evidence type="ECO:0000313" key="24">
    <source>
        <dbReference type="Proteomes" id="UP000253606"/>
    </source>
</evidence>
<name>A0A2Z5FT36_9BACT</name>
<dbReference type="InterPro" id="IPR039866">
    <property type="entry name" value="CPQ"/>
</dbReference>
<dbReference type="InterPro" id="IPR007484">
    <property type="entry name" value="Peptidase_M28"/>
</dbReference>
<evidence type="ECO:0000313" key="23">
    <source>
        <dbReference type="EMBL" id="AXC09983.1"/>
    </source>
</evidence>
<dbReference type="EMBL" id="CP030840">
    <property type="protein sequence ID" value="AXC09983.1"/>
    <property type="molecule type" value="Genomic_DNA"/>
</dbReference>
<keyword evidence="15" id="KW-0482">Metalloprotease</keyword>
<evidence type="ECO:0000256" key="7">
    <source>
        <dbReference type="ARBA" id="ARBA00022645"/>
    </source>
</evidence>
<accession>A0A2Z5FT36</accession>
<dbReference type="GO" id="GO:0004177">
    <property type="term" value="F:aminopeptidase activity"/>
    <property type="evidence" value="ECO:0007669"/>
    <property type="project" value="UniProtKB-KW"/>
</dbReference>
<keyword evidence="24" id="KW-1185">Reference proteome</keyword>
<evidence type="ECO:0000256" key="9">
    <source>
        <dbReference type="ARBA" id="ARBA00022723"/>
    </source>
</evidence>
<evidence type="ECO:0000256" key="11">
    <source>
        <dbReference type="ARBA" id="ARBA00022801"/>
    </source>
</evidence>
<keyword evidence="9" id="KW-0479">Metal-binding</keyword>
<evidence type="ECO:0000256" key="4">
    <source>
        <dbReference type="ARBA" id="ARBA00004613"/>
    </source>
</evidence>
<keyword evidence="6" id="KW-0964">Secreted</keyword>
<evidence type="ECO:0000256" key="5">
    <source>
        <dbReference type="ARBA" id="ARBA00014116"/>
    </source>
</evidence>
<dbReference type="GO" id="GO:0070573">
    <property type="term" value="F:metallodipeptidase activity"/>
    <property type="evidence" value="ECO:0007669"/>
    <property type="project" value="InterPro"/>
</dbReference>
<comment type="subunit">
    <text evidence="19">Homodimer. The monomeric form is inactive while the homodimer is active.</text>
</comment>
<keyword evidence="14" id="KW-0333">Golgi apparatus</keyword>
<evidence type="ECO:0000256" key="10">
    <source>
        <dbReference type="ARBA" id="ARBA00022729"/>
    </source>
</evidence>
<evidence type="ECO:0000256" key="8">
    <source>
        <dbReference type="ARBA" id="ARBA00022670"/>
    </source>
</evidence>
<comment type="subcellular location">
    <subcellularLocation>
        <location evidence="1">Endoplasmic reticulum</location>
    </subcellularLocation>
    <subcellularLocation>
        <location evidence="3">Golgi apparatus</location>
    </subcellularLocation>
    <subcellularLocation>
        <location evidence="2">Lysosome</location>
    </subcellularLocation>
    <subcellularLocation>
        <location evidence="4">Secreted</location>
    </subcellularLocation>
</comment>
<dbReference type="PANTHER" id="PTHR12053">
    <property type="entry name" value="PROTEASE FAMILY M28 PLASMA GLUTAMATE CARBOXYPEPTIDASE-RELATED"/>
    <property type="match status" value="1"/>
</dbReference>
<organism evidence="23 24">
    <name type="scientific">Acidisarcina polymorpha</name>
    <dbReference type="NCBI Taxonomy" id="2211140"/>
    <lineage>
        <taxon>Bacteria</taxon>
        <taxon>Pseudomonadati</taxon>
        <taxon>Acidobacteriota</taxon>
        <taxon>Terriglobia</taxon>
        <taxon>Terriglobales</taxon>
        <taxon>Acidobacteriaceae</taxon>
        <taxon>Acidisarcina</taxon>
    </lineage>
</organism>
<dbReference type="SUPFAM" id="SSF53187">
    <property type="entry name" value="Zn-dependent exopeptidases"/>
    <property type="match status" value="1"/>
</dbReference>
<evidence type="ECO:0000256" key="19">
    <source>
        <dbReference type="ARBA" id="ARBA00025833"/>
    </source>
</evidence>
<keyword evidence="10" id="KW-0732">Signal</keyword>
<evidence type="ECO:0000256" key="13">
    <source>
        <dbReference type="ARBA" id="ARBA00022833"/>
    </source>
</evidence>
<dbReference type="GO" id="GO:0005576">
    <property type="term" value="C:extracellular region"/>
    <property type="evidence" value="ECO:0007669"/>
    <property type="project" value="UniProtKB-SubCell"/>
</dbReference>
<reference evidence="23 24" key="1">
    <citation type="journal article" date="2018" name="Front. Microbiol.">
        <title>Hydrolytic Capabilities as a Key to Environmental Success: Chitinolytic and Cellulolytic Acidobacteria From Acidic Sub-arctic Soils and Boreal Peatlands.</title>
        <authorList>
            <person name="Belova S.E."/>
            <person name="Ravin N.V."/>
            <person name="Pankratov T.A."/>
            <person name="Rakitin A.L."/>
            <person name="Ivanova A.A."/>
            <person name="Beletsky A.V."/>
            <person name="Mardanov A.V."/>
            <person name="Sinninghe Damste J.S."/>
            <person name="Dedysh S.N."/>
        </authorList>
    </citation>
    <scope>NUCLEOTIDE SEQUENCE [LARGE SCALE GENOMIC DNA]</scope>
    <source>
        <strain evidence="23 24">SBC82</strain>
    </source>
</reference>
<gene>
    <name evidence="23" type="ORF">ACPOL_0612</name>
</gene>
<keyword evidence="23" id="KW-0031">Aminopeptidase</keyword>
<evidence type="ECO:0000256" key="18">
    <source>
        <dbReference type="ARBA" id="ARBA00023228"/>
    </source>
</evidence>
<dbReference type="GO" id="GO:0004180">
    <property type="term" value="F:carboxypeptidase activity"/>
    <property type="evidence" value="ECO:0007669"/>
    <property type="project" value="UniProtKB-KW"/>
</dbReference>
<feature type="compositionally biased region" description="Basic and acidic residues" evidence="21">
    <location>
        <begin position="575"/>
        <end position="584"/>
    </location>
</feature>
<keyword evidence="11" id="KW-0378">Hydrolase</keyword>
<keyword evidence="13" id="KW-0862">Zinc</keyword>
<evidence type="ECO:0000256" key="21">
    <source>
        <dbReference type="SAM" id="MobiDB-lite"/>
    </source>
</evidence>
<evidence type="ECO:0000259" key="22">
    <source>
        <dbReference type="Pfam" id="PF04389"/>
    </source>
</evidence>
<evidence type="ECO:0000256" key="16">
    <source>
        <dbReference type="ARBA" id="ARBA00023145"/>
    </source>
</evidence>
<keyword evidence="8" id="KW-0645">Protease</keyword>
<evidence type="ECO:0000256" key="12">
    <source>
        <dbReference type="ARBA" id="ARBA00022824"/>
    </source>
</evidence>
<dbReference type="PANTHER" id="PTHR12053:SF3">
    <property type="entry name" value="CARBOXYPEPTIDASE Q"/>
    <property type="match status" value="1"/>
</dbReference>
<keyword evidence="7" id="KW-0121">Carboxypeptidase</keyword>
<dbReference type="KEGG" id="abas:ACPOL_0612"/>
<keyword evidence="12" id="KW-0256">Endoplasmic reticulum</keyword>
<dbReference type="Gene3D" id="3.40.630.10">
    <property type="entry name" value="Zn peptidases"/>
    <property type="match status" value="2"/>
</dbReference>
<evidence type="ECO:0000256" key="20">
    <source>
        <dbReference type="ARBA" id="ARBA00033328"/>
    </source>
</evidence>
<proteinExistence type="predicted"/>